<comment type="catalytic activity">
    <reaction evidence="1 11">
        <text>ATP-dependent breakage, passage and rejoining of double-stranded DNA.</text>
        <dbReference type="EC" id="5.6.2.2"/>
    </reaction>
</comment>
<dbReference type="GO" id="GO:0003918">
    <property type="term" value="F:DNA topoisomerase type II (double strand cut, ATP-hydrolyzing) activity"/>
    <property type="evidence" value="ECO:0007669"/>
    <property type="project" value="UniProtKB-UniRule"/>
</dbReference>
<comment type="subcellular location">
    <subcellularLocation>
        <location evidence="11">Cytoplasm</location>
    </subcellularLocation>
</comment>
<dbReference type="Pfam" id="PF02518">
    <property type="entry name" value="HATPase_c"/>
    <property type="match status" value="1"/>
</dbReference>
<dbReference type="Pfam" id="PF00204">
    <property type="entry name" value="DNA_gyraseB"/>
    <property type="match status" value="1"/>
</dbReference>
<evidence type="ECO:0000256" key="9">
    <source>
        <dbReference type="ARBA" id="ARBA00023125"/>
    </source>
</evidence>
<dbReference type="InterPro" id="IPR000565">
    <property type="entry name" value="Topo_IIA_B"/>
</dbReference>
<dbReference type="PROSITE" id="PS00177">
    <property type="entry name" value="TOPOISOMERASE_II"/>
    <property type="match status" value="1"/>
</dbReference>
<dbReference type="SUPFAM" id="SSF54211">
    <property type="entry name" value="Ribosomal protein S5 domain 2-like"/>
    <property type="match status" value="1"/>
</dbReference>
<dbReference type="InterPro" id="IPR013760">
    <property type="entry name" value="Topo_IIA-like_dom_sf"/>
</dbReference>
<dbReference type="Gene3D" id="3.30.230.10">
    <property type="match status" value="1"/>
</dbReference>
<keyword evidence="5 11" id="KW-0547">Nucleotide-binding</keyword>
<evidence type="ECO:0000256" key="10">
    <source>
        <dbReference type="ARBA" id="ARBA00023235"/>
    </source>
</evidence>
<feature type="binding site" evidence="11">
    <location>
        <position position="529"/>
    </location>
    <ligand>
        <name>Mg(2+)</name>
        <dbReference type="ChEBI" id="CHEBI:18420"/>
        <label>2</label>
    </ligand>
</feature>
<evidence type="ECO:0000256" key="5">
    <source>
        <dbReference type="ARBA" id="ARBA00022741"/>
    </source>
</evidence>
<keyword evidence="6 11" id="KW-0067">ATP-binding</keyword>
<dbReference type="InterPro" id="IPR020568">
    <property type="entry name" value="Ribosomal_Su5_D2-typ_SF"/>
</dbReference>
<dbReference type="InterPro" id="IPR034160">
    <property type="entry name" value="TOPRIM_GyrB"/>
</dbReference>
<feature type="binding site" evidence="11">
    <location>
        <position position="455"/>
    </location>
    <ligand>
        <name>Mg(2+)</name>
        <dbReference type="ChEBI" id="CHEBI:18420"/>
        <label>1</label>
        <note>catalytic</note>
    </ligand>
</feature>
<organism evidence="13">
    <name type="scientific">Estrella lausannensis</name>
    <dbReference type="NCBI Taxonomy" id="483423"/>
    <lineage>
        <taxon>Bacteria</taxon>
        <taxon>Pseudomonadati</taxon>
        <taxon>Chlamydiota</taxon>
        <taxon>Chlamydiia</taxon>
        <taxon>Parachlamydiales</taxon>
        <taxon>Candidatus Criblamydiaceae</taxon>
        <taxon>Estrella</taxon>
    </lineage>
</organism>
<feature type="binding site" evidence="11">
    <location>
        <position position="529"/>
    </location>
    <ligand>
        <name>Mg(2+)</name>
        <dbReference type="ChEBI" id="CHEBI:18420"/>
        <label>1</label>
        <note>catalytic</note>
    </ligand>
</feature>
<evidence type="ECO:0000256" key="11">
    <source>
        <dbReference type="HAMAP-Rule" id="MF_01898"/>
    </source>
</evidence>
<dbReference type="InterPro" id="IPR011557">
    <property type="entry name" value="GyrB"/>
</dbReference>
<dbReference type="EMBL" id="CWGJ01000028">
    <property type="protein sequence ID" value="CRX39511.1"/>
    <property type="molecule type" value="Genomic_DNA"/>
</dbReference>
<dbReference type="Gene3D" id="3.30.565.10">
    <property type="entry name" value="Histidine kinase-like ATPase, C-terminal domain"/>
    <property type="match status" value="1"/>
</dbReference>
<comment type="cofactor">
    <cofactor evidence="11">
        <name>Mg(2+)</name>
        <dbReference type="ChEBI" id="CHEBI:18420"/>
    </cofactor>
    <cofactor evidence="11">
        <name>Mn(2+)</name>
        <dbReference type="ChEBI" id="CHEBI:29035"/>
    </cofactor>
    <cofactor evidence="11">
        <name>Ca(2+)</name>
        <dbReference type="ChEBI" id="CHEBI:29108"/>
    </cofactor>
    <text evidence="11">Binds two Mg(2+) per subunit. The magnesium ions form salt bridges with both the protein and the DNA. Can also accept other divalent metal cations, such as Mn(2+) or Ca(2+).</text>
</comment>
<evidence type="ECO:0000256" key="1">
    <source>
        <dbReference type="ARBA" id="ARBA00000185"/>
    </source>
</evidence>
<dbReference type="PRINTS" id="PR00418">
    <property type="entry name" value="TPI2FAMILY"/>
</dbReference>
<dbReference type="NCBIfam" id="TIGR01059">
    <property type="entry name" value="gyrB"/>
    <property type="match status" value="1"/>
</dbReference>
<protein>
    <recommendedName>
        <fullName evidence="11">DNA gyrase subunit B</fullName>
        <ecNumber evidence="11">5.6.2.2</ecNumber>
    </recommendedName>
</protein>
<dbReference type="InterPro" id="IPR018522">
    <property type="entry name" value="TopoIIA_CS"/>
</dbReference>
<dbReference type="NCBIfam" id="NF004189">
    <property type="entry name" value="PRK05644.1"/>
    <property type="match status" value="1"/>
</dbReference>
<dbReference type="FunFam" id="3.40.50.670:FF:000007">
    <property type="entry name" value="DNA gyrase subunit B"/>
    <property type="match status" value="1"/>
</dbReference>
<dbReference type="GO" id="GO:0006265">
    <property type="term" value="P:DNA topological change"/>
    <property type="evidence" value="ECO:0007669"/>
    <property type="project" value="UniProtKB-UniRule"/>
</dbReference>
<keyword evidence="3 11" id="KW-0963">Cytoplasm</keyword>
<dbReference type="GO" id="GO:0005737">
    <property type="term" value="C:cytoplasm"/>
    <property type="evidence" value="ECO:0007669"/>
    <property type="project" value="UniProtKB-SubCell"/>
</dbReference>
<evidence type="ECO:0000256" key="6">
    <source>
        <dbReference type="ARBA" id="ARBA00022840"/>
    </source>
</evidence>
<dbReference type="InterPro" id="IPR013759">
    <property type="entry name" value="Topo_IIA_B_C"/>
</dbReference>
<keyword evidence="4 11" id="KW-0479">Metal-binding</keyword>
<dbReference type="InterPro" id="IPR002288">
    <property type="entry name" value="DNA_gyrase_B_C"/>
</dbReference>
<reference evidence="15" key="2">
    <citation type="submission" date="2015-06" db="EMBL/GenBank/DDBJ databases">
        <authorList>
            <person name="Bertelli C."/>
        </authorList>
    </citation>
    <scope>NUCLEOTIDE SEQUENCE [LARGE SCALE GENOMIC DNA]</scope>
    <source>
        <strain evidence="15">CRIB-30</strain>
    </source>
</reference>
<dbReference type="SMART" id="SM00433">
    <property type="entry name" value="TOP2c"/>
    <property type="match status" value="1"/>
</dbReference>
<dbReference type="SUPFAM" id="SSF55874">
    <property type="entry name" value="ATPase domain of HSP90 chaperone/DNA topoisomerase II/histidine kinase"/>
    <property type="match status" value="1"/>
</dbReference>
<evidence type="ECO:0000259" key="12">
    <source>
        <dbReference type="PROSITE" id="PS50880"/>
    </source>
</evidence>
<dbReference type="GO" id="GO:0046872">
    <property type="term" value="F:metal ion binding"/>
    <property type="evidence" value="ECO:0007669"/>
    <property type="project" value="UniProtKB-KW"/>
</dbReference>
<gene>
    <name evidence="11 13" type="primary">gyrB</name>
    <name evidence="14" type="ORF">ELAC_2191</name>
</gene>
<dbReference type="PROSITE" id="PS50880">
    <property type="entry name" value="TOPRIM"/>
    <property type="match status" value="1"/>
</dbReference>
<dbReference type="HAMAP" id="MF_01898">
    <property type="entry name" value="GyrB"/>
    <property type="match status" value="1"/>
</dbReference>
<keyword evidence="8 11" id="KW-0799">Topoisomerase</keyword>
<dbReference type="EMBL" id="JN201884">
    <property type="protein sequence ID" value="AEM01130.1"/>
    <property type="molecule type" value="Genomic_DNA"/>
</dbReference>
<accession>G1FGT9</accession>
<evidence type="ECO:0000256" key="2">
    <source>
        <dbReference type="ARBA" id="ARBA00010708"/>
    </source>
</evidence>
<keyword evidence="7 11" id="KW-0460">Magnesium</keyword>
<dbReference type="NCBIfam" id="NF011501">
    <property type="entry name" value="PRK14939.1"/>
    <property type="match status" value="1"/>
</dbReference>
<dbReference type="InterPro" id="IPR014721">
    <property type="entry name" value="Ribsml_uS5_D2-typ_fold_subgr"/>
</dbReference>
<dbReference type="CDD" id="cd03366">
    <property type="entry name" value="TOPRIM_TopoIIA_GyrB"/>
    <property type="match status" value="1"/>
</dbReference>
<keyword evidence="10 11" id="KW-0413">Isomerase</keyword>
<keyword evidence="9" id="KW-0238">DNA-binding</keyword>
<feature type="site" description="Interaction with DNA" evidence="11">
    <location>
        <position position="483"/>
    </location>
</feature>
<dbReference type="PANTHER" id="PTHR45866">
    <property type="entry name" value="DNA GYRASE/TOPOISOMERASE SUBUNIT B"/>
    <property type="match status" value="1"/>
</dbReference>
<comment type="similarity">
    <text evidence="2 11">Belongs to the type II topoisomerase GyrB family.</text>
</comment>
<dbReference type="SMART" id="SM00387">
    <property type="entry name" value="HATPase_c"/>
    <property type="match status" value="1"/>
</dbReference>
<dbReference type="InterPro" id="IPR006171">
    <property type="entry name" value="TOPRIM_dom"/>
</dbReference>
<comment type="miscellaneous">
    <text evidence="11">Few gyrases are as efficient as E.coli at forming negative supercoils. Not all organisms have 2 type II topoisomerases; in organisms with a single type II topoisomerase this enzyme also has to decatenate newly replicated chromosomes.</text>
</comment>
<comment type="subunit">
    <text evidence="11">Heterotetramer, composed of two GyrA and two GyrB chains. In the heterotetramer, GyrA contains the active site tyrosine that forms a transient covalent intermediate with DNA, while GyrB binds cofactors and catalyzes ATP hydrolysis.</text>
</comment>
<dbReference type="GO" id="GO:0005694">
    <property type="term" value="C:chromosome"/>
    <property type="evidence" value="ECO:0007669"/>
    <property type="project" value="InterPro"/>
</dbReference>
<dbReference type="AlphaFoldDB" id="G1FGT9"/>
<dbReference type="CDD" id="cd00822">
    <property type="entry name" value="TopoII_Trans_DNA_gyrase"/>
    <property type="match status" value="1"/>
</dbReference>
<dbReference type="EC" id="5.6.2.2" evidence="11"/>
<reference evidence="14" key="3">
    <citation type="submission" date="2015-06" db="EMBL/GenBank/DDBJ databases">
        <authorList>
            <person name="Bertelli Claire"/>
        </authorList>
    </citation>
    <scope>NUCLEOTIDE SEQUENCE [LARGE SCALE GENOMIC DNA]</scope>
    <source>
        <strain evidence="14">CRIB-30</strain>
    </source>
</reference>
<dbReference type="Pfam" id="PF00986">
    <property type="entry name" value="DNA_gyraseB_C"/>
    <property type="match status" value="1"/>
</dbReference>
<dbReference type="GO" id="GO:0006261">
    <property type="term" value="P:DNA-templated DNA replication"/>
    <property type="evidence" value="ECO:0007669"/>
    <property type="project" value="UniProtKB-UniRule"/>
</dbReference>
<evidence type="ECO:0000313" key="15">
    <source>
        <dbReference type="Proteomes" id="UP000220251"/>
    </source>
</evidence>
<keyword evidence="15" id="KW-1185">Reference proteome</keyword>
<feature type="site" description="Interaction with DNA" evidence="11">
    <location>
        <position position="480"/>
    </location>
</feature>
<dbReference type="InterPro" id="IPR013506">
    <property type="entry name" value="Topo_IIA_bsu_dom2"/>
</dbReference>
<dbReference type="InterPro" id="IPR003594">
    <property type="entry name" value="HATPase_dom"/>
</dbReference>
<dbReference type="GO" id="GO:0003677">
    <property type="term" value="F:DNA binding"/>
    <property type="evidence" value="ECO:0007669"/>
    <property type="project" value="UniProtKB-KW"/>
</dbReference>
<dbReference type="FunFam" id="3.30.230.10:FF:000005">
    <property type="entry name" value="DNA gyrase subunit B"/>
    <property type="match status" value="1"/>
</dbReference>
<dbReference type="InterPro" id="IPR036890">
    <property type="entry name" value="HATPase_C_sf"/>
</dbReference>
<dbReference type="PANTHER" id="PTHR45866:SF1">
    <property type="entry name" value="DNA GYRASE SUBUNIT B, MITOCHONDRIAL"/>
    <property type="match status" value="1"/>
</dbReference>
<dbReference type="Proteomes" id="UP000220251">
    <property type="component" value="Unassembled WGS sequence"/>
</dbReference>
<proteinExistence type="inferred from homology"/>
<evidence type="ECO:0000256" key="4">
    <source>
        <dbReference type="ARBA" id="ARBA00022723"/>
    </source>
</evidence>
<comment type="function">
    <text evidence="11">A type II topoisomerase that negatively supercoils closed circular double-stranded (ds) DNA in an ATP-dependent manner to modulate DNA topology and maintain chromosomes in an underwound state. Negative supercoiling favors strand separation, and DNA replication, transcription, recombination and repair, all of which involve strand separation. Also able to catalyze the interconversion of other topological isomers of dsDNA rings, including catenanes and knotted rings. Type II topoisomerases break and join 2 DNA strands simultaneously in an ATP-dependent manner.</text>
</comment>
<dbReference type="CDD" id="cd16928">
    <property type="entry name" value="HATPase_GyrB-like"/>
    <property type="match status" value="1"/>
</dbReference>
<dbReference type="Pfam" id="PF01751">
    <property type="entry name" value="Toprim"/>
    <property type="match status" value="1"/>
</dbReference>
<evidence type="ECO:0000256" key="8">
    <source>
        <dbReference type="ARBA" id="ARBA00023029"/>
    </source>
</evidence>
<reference evidence="13" key="1">
    <citation type="journal article" date="2011" name="Microbes Infect.">
        <title>Estrella lausannensis, a new star in the Chlamydiales order.</title>
        <authorList>
            <person name="Lienard J."/>
            <person name="Croxatto A."/>
            <person name="Prod'hom G."/>
            <person name="Greub G."/>
        </authorList>
    </citation>
    <scope>NUCLEOTIDE SEQUENCE</scope>
    <source>
        <strain evidence="13">CRIB-30</strain>
    </source>
</reference>
<name>G1FGT9_9BACT</name>
<dbReference type="PRINTS" id="PR01159">
    <property type="entry name" value="DNAGYRASEB"/>
</dbReference>
<evidence type="ECO:0000313" key="14">
    <source>
        <dbReference type="EMBL" id="CRX39511.1"/>
    </source>
</evidence>
<evidence type="ECO:0000256" key="3">
    <source>
        <dbReference type="ARBA" id="ARBA00022490"/>
    </source>
</evidence>
<evidence type="ECO:0000313" key="13">
    <source>
        <dbReference type="EMBL" id="AEM01130.1"/>
    </source>
</evidence>
<dbReference type="GO" id="GO:0005524">
    <property type="term" value="F:ATP binding"/>
    <property type="evidence" value="ECO:0007669"/>
    <property type="project" value="UniProtKB-UniRule"/>
</dbReference>
<dbReference type="SUPFAM" id="SSF56719">
    <property type="entry name" value="Type II DNA topoisomerase"/>
    <property type="match status" value="1"/>
</dbReference>
<dbReference type="FunFam" id="3.30.565.10:FF:000002">
    <property type="entry name" value="DNA gyrase subunit B"/>
    <property type="match status" value="1"/>
</dbReference>
<sequence>MQESVLDQEAEKLKMKEENAVAAKEYDASSITVLEGLQAVRERPGMYVGDTSVAGLHQLVYEVVDNCIDEAMAGYCTAIYVNLNKDGSASIEDNGRGIPIQKHEKESIRQGRDVSALEVVMTILHAGGKFDKNTYKVSGGLHGVGVSCVNALSKKFVAEVFKNGNVYEMEFSKGKPQTPLKVTGTTDKRGTKITFWPDETIMTATNFDYDILAKRLRELAFLNRGINIYFHDERSEEKDDVNFCYAGGINSFVSYLNENKQPLFPTPIYIKGVREGGDGPVEVEISMQWNDTFNEVVFSYVNNISTRHGGTHFSGFSAALTRVLNSYIKAHNILKNDKIGITGDDMREGLTAVISVKVPNPQFEGQTKQRLGNSDVGSIVQQVVGEELTTILDENPSIAKAISEKAILAAHAREAARKARDLTLRKSALDSARLPGKLTDCQEKDPAFCEIYIVEGDSAGGSAKMGRDRRFQAILPIRGKILNVEKARLDKVLANQEVGTMIAALGCGIGTDGFNLEKLRYHKIIIMTDADVDGSHIRTLLLTFFYRNMPALIENQFVYIAQPPLYKVTRKKKSQYIHSEKEMDDYLTDLGLSDISFKLEGKEDVLDEAERKTLVQMILEAESFAIRLERKGISFREFISAKNAEGRLPQFQIDLADGVRFVYSTSEFEALKKADEVRQRSIHEETIREIPVEELTEEMKIFKPKRLHFIELYEENSLRDLQEKLSRYGLMLEDYSVARKNLITVKEDEGREHPFATLKEIGDFIRANGRKGIEIQRYKGLGEMNADQLWETTMDPAKRTLVKITLEDVVAADQMFTMLMGEEVAPRRVFIEKHALSVENLDI</sequence>
<dbReference type="InterPro" id="IPR001241">
    <property type="entry name" value="Topo_IIA"/>
</dbReference>
<feature type="domain" description="Toprim" evidence="12">
    <location>
        <begin position="449"/>
        <end position="564"/>
    </location>
</feature>
<feature type="binding site" evidence="11">
    <location>
        <position position="531"/>
    </location>
    <ligand>
        <name>Mg(2+)</name>
        <dbReference type="ChEBI" id="CHEBI:18420"/>
        <label>2</label>
    </ligand>
</feature>
<evidence type="ECO:0000256" key="7">
    <source>
        <dbReference type="ARBA" id="ARBA00022842"/>
    </source>
</evidence>
<dbReference type="Gene3D" id="3.40.50.670">
    <property type="match status" value="2"/>
</dbReference>